<dbReference type="AlphaFoldDB" id="A0A6J4SMZ0"/>
<dbReference type="PROSITE" id="PS51257">
    <property type="entry name" value="PROKAR_LIPOPROTEIN"/>
    <property type="match status" value="1"/>
</dbReference>
<accession>A0A6J4SMZ0</accession>
<evidence type="ECO:0008006" key="3">
    <source>
        <dbReference type="Google" id="ProtNLM"/>
    </source>
</evidence>
<name>A0A6J4SMZ0_9ACTN</name>
<feature type="chain" id="PRO_5026653482" description="DUF4878 domain-containing protein" evidence="1">
    <location>
        <begin position="24"/>
        <end position="138"/>
    </location>
</feature>
<protein>
    <recommendedName>
        <fullName evidence="3">DUF4878 domain-containing protein</fullName>
    </recommendedName>
</protein>
<evidence type="ECO:0000313" key="2">
    <source>
        <dbReference type="EMBL" id="CAA9498265.1"/>
    </source>
</evidence>
<evidence type="ECO:0000256" key="1">
    <source>
        <dbReference type="SAM" id="SignalP"/>
    </source>
</evidence>
<feature type="signal peptide" evidence="1">
    <location>
        <begin position="1"/>
        <end position="23"/>
    </location>
</feature>
<organism evidence="2">
    <name type="scientific">uncultured Solirubrobacteraceae bacterium</name>
    <dbReference type="NCBI Taxonomy" id="1162706"/>
    <lineage>
        <taxon>Bacteria</taxon>
        <taxon>Bacillati</taxon>
        <taxon>Actinomycetota</taxon>
        <taxon>Thermoleophilia</taxon>
        <taxon>Solirubrobacterales</taxon>
        <taxon>Solirubrobacteraceae</taxon>
        <taxon>environmental samples</taxon>
    </lineage>
</organism>
<proteinExistence type="predicted"/>
<keyword evidence="1" id="KW-0732">Signal</keyword>
<reference evidence="2" key="1">
    <citation type="submission" date="2020-02" db="EMBL/GenBank/DDBJ databases">
        <authorList>
            <person name="Meier V. D."/>
        </authorList>
    </citation>
    <scope>NUCLEOTIDE SEQUENCE</scope>
    <source>
        <strain evidence="2">AVDCRST_MAG69</strain>
    </source>
</reference>
<dbReference type="EMBL" id="CADCVP010000183">
    <property type="protein sequence ID" value="CAA9498265.1"/>
    <property type="molecule type" value="Genomic_DNA"/>
</dbReference>
<gene>
    <name evidence="2" type="ORF">AVDCRST_MAG69-1732</name>
</gene>
<sequence>MRARLILPIVLAAVLGGCGGAGGASGEFEGAEADVAEAIEQLESSGTRQESADEICRDLLTEDLVRRLAAGGSSCESEIRQAIADADLFDLRVTDVTVQGDNAIAEVVSAAGDSRAAATVRLARERGDWRVGDIRSAG</sequence>